<dbReference type="SUPFAM" id="SSF90123">
    <property type="entry name" value="ABC transporter transmembrane region"/>
    <property type="match status" value="1"/>
</dbReference>
<dbReference type="PANTHER" id="PTHR43394">
    <property type="entry name" value="ATP-DEPENDENT PERMEASE MDL1, MITOCHONDRIAL"/>
    <property type="match status" value="1"/>
</dbReference>
<feature type="domain" description="ABC transmembrane type-1" evidence="10">
    <location>
        <begin position="27"/>
        <end position="318"/>
    </location>
</feature>
<dbReference type="GO" id="GO:0005524">
    <property type="term" value="F:ATP binding"/>
    <property type="evidence" value="ECO:0007669"/>
    <property type="project" value="UniProtKB-KW"/>
</dbReference>
<accession>A0ABU7MLG1</accession>
<evidence type="ECO:0000256" key="2">
    <source>
        <dbReference type="ARBA" id="ARBA00005417"/>
    </source>
</evidence>
<evidence type="ECO:0000256" key="5">
    <source>
        <dbReference type="ARBA" id="ARBA00022840"/>
    </source>
</evidence>
<comment type="caution">
    <text evidence="11">The sequence shown here is derived from an EMBL/GenBank/DDBJ whole genome shotgun (WGS) entry which is preliminary data.</text>
</comment>
<dbReference type="Pfam" id="PF00664">
    <property type="entry name" value="ABC_membrane"/>
    <property type="match status" value="1"/>
</dbReference>
<dbReference type="InterPro" id="IPR003439">
    <property type="entry name" value="ABC_transporter-like_ATP-bd"/>
</dbReference>
<feature type="transmembrane region" description="Helical" evidence="8">
    <location>
        <begin position="68"/>
        <end position="95"/>
    </location>
</feature>
<reference evidence="11" key="1">
    <citation type="submission" date="2024-01" db="EMBL/GenBank/DDBJ databases">
        <title>Genome sequence of Mycoplasma ciconiae type strain DSM 25251.</title>
        <authorList>
            <person name="Spergser J."/>
        </authorList>
    </citation>
    <scope>NUCLEOTIDE SEQUENCE [LARGE SCALE GENOMIC DNA]</scope>
    <source>
        <strain evidence="11">DSM 25251</strain>
    </source>
</reference>
<dbReference type="SMART" id="SM00382">
    <property type="entry name" value="AAA"/>
    <property type="match status" value="1"/>
</dbReference>
<organism evidence="11 12">
    <name type="scientific">Mycoplasmopsis ciconiae</name>
    <dbReference type="NCBI Taxonomy" id="561067"/>
    <lineage>
        <taxon>Bacteria</taxon>
        <taxon>Bacillati</taxon>
        <taxon>Mycoplasmatota</taxon>
        <taxon>Mycoplasmoidales</taxon>
        <taxon>Metamycoplasmataceae</taxon>
        <taxon>Mycoplasmopsis</taxon>
    </lineage>
</organism>
<dbReference type="InterPro" id="IPR039421">
    <property type="entry name" value="Type_1_exporter"/>
</dbReference>
<feature type="transmembrane region" description="Helical" evidence="8">
    <location>
        <begin position="172"/>
        <end position="189"/>
    </location>
</feature>
<dbReference type="InterPro" id="IPR036640">
    <property type="entry name" value="ABC1_TM_sf"/>
</dbReference>
<evidence type="ECO:0000259" key="9">
    <source>
        <dbReference type="PROSITE" id="PS50893"/>
    </source>
</evidence>
<comment type="subcellular location">
    <subcellularLocation>
        <location evidence="1">Cell membrane</location>
        <topology evidence="1">Multi-pass membrane protein</topology>
    </subcellularLocation>
</comment>
<feature type="transmembrane region" description="Helical" evidence="8">
    <location>
        <begin position="149"/>
        <end position="166"/>
    </location>
</feature>
<protein>
    <submittedName>
        <fullName evidence="11">ABC transporter ATP-binding protein</fullName>
    </submittedName>
</protein>
<keyword evidence="6 8" id="KW-1133">Transmembrane helix</keyword>
<evidence type="ECO:0000256" key="6">
    <source>
        <dbReference type="ARBA" id="ARBA00022989"/>
    </source>
</evidence>
<dbReference type="RefSeq" id="WP_330500782.1">
    <property type="nucleotide sequence ID" value="NZ_JAZDWZ010000006.1"/>
</dbReference>
<dbReference type="InterPro" id="IPR003593">
    <property type="entry name" value="AAA+_ATPase"/>
</dbReference>
<feature type="domain" description="ABC transporter" evidence="9">
    <location>
        <begin position="350"/>
        <end position="584"/>
    </location>
</feature>
<name>A0ABU7MLG1_9BACT</name>
<dbReference type="PROSITE" id="PS50893">
    <property type="entry name" value="ABC_TRANSPORTER_2"/>
    <property type="match status" value="1"/>
</dbReference>
<dbReference type="Gene3D" id="3.40.50.300">
    <property type="entry name" value="P-loop containing nucleotide triphosphate hydrolases"/>
    <property type="match status" value="1"/>
</dbReference>
<keyword evidence="7 8" id="KW-0472">Membrane</keyword>
<dbReference type="PANTHER" id="PTHR43394:SF1">
    <property type="entry name" value="ATP-BINDING CASSETTE SUB-FAMILY B MEMBER 10, MITOCHONDRIAL"/>
    <property type="match status" value="1"/>
</dbReference>
<dbReference type="EMBL" id="JAZDWZ010000006">
    <property type="protein sequence ID" value="MEE3928369.1"/>
    <property type="molecule type" value="Genomic_DNA"/>
</dbReference>
<dbReference type="Gene3D" id="1.20.1560.10">
    <property type="entry name" value="ABC transporter type 1, transmembrane domain"/>
    <property type="match status" value="1"/>
</dbReference>
<proteinExistence type="inferred from homology"/>
<evidence type="ECO:0000256" key="1">
    <source>
        <dbReference type="ARBA" id="ARBA00004651"/>
    </source>
</evidence>
<dbReference type="InterPro" id="IPR027417">
    <property type="entry name" value="P-loop_NTPase"/>
</dbReference>
<evidence type="ECO:0000313" key="12">
    <source>
        <dbReference type="Proteomes" id="UP001344817"/>
    </source>
</evidence>
<evidence type="ECO:0000256" key="3">
    <source>
        <dbReference type="ARBA" id="ARBA00022692"/>
    </source>
</evidence>
<evidence type="ECO:0000256" key="8">
    <source>
        <dbReference type="SAM" id="Phobius"/>
    </source>
</evidence>
<keyword evidence="3 8" id="KW-0812">Transmembrane</keyword>
<evidence type="ECO:0000256" key="4">
    <source>
        <dbReference type="ARBA" id="ARBA00022741"/>
    </source>
</evidence>
<dbReference type="PROSITE" id="PS00211">
    <property type="entry name" value="ABC_TRANSPORTER_1"/>
    <property type="match status" value="1"/>
</dbReference>
<evidence type="ECO:0000256" key="7">
    <source>
        <dbReference type="ARBA" id="ARBA00023136"/>
    </source>
</evidence>
<dbReference type="Proteomes" id="UP001344817">
    <property type="component" value="Unassembled WGS sequence"/>
</dbReference>
<gene>
    <name evidence="11" type="ORF">V2E24_02145</name>
</gene>
<evidence type="ECO:0000313" key="11">
    <source>
        <dbReference type="EMBL" id="MEE3928369.1"/>
    </source>
</evidence>
<feature type="transmembrane region" description="Helical" evidence="8">
    <location>
        <begin position="292"/>
        <end position="317"/>
    </location>
</feature>
<feature type="transmembrane region" description="Helical" evidence="8">
    <location>
        <begin position="12"/>
        <end position="37"/>
    </location>
</feature>
<keyword evidence="12" id="KW-1185">Reference proteome</keyword>
<keyword evidence="4" id="KW-0547">Nucleotide-binding</keyword>
<dbReference type="InterPro" id="IPR017871">
    <property type="entry name" value="ABC_transporter-like_CS"/>
</dbReference>
<feature type="transmembrane region" description="Helical" evidence="8">
    <location>
        <begin position="257"/>
        <end position="280"/>
    </location>
</feature>
<evidence type="ECO:0000259" key="10">
    <source>
        <dbReference type="PROSITE" id="PS50929"/>
    </source>
</evidence>
<dbReference type="SUPFAM" id="SSF52540">
    <property type="entry name" value="P-loop containing nucleoside triphosphate hydrolases"/>
    <property type="match status" value="1"/>
</dbReference>
<dbReference type="PROSITE" id="PS50929">
    <property type="entry name" value="ABC_TM1F"/>
    <property type="match status" value="1"/>
</dbReference>
<dbReference type="Pfam" id="PF00005">
    <property type="entry name" value="ABC_tran"/>
    <property type="match status" value="1"/>
</dbReference>
<sequence length="587" mass="66881">MYKLIKFLPNTIKIKVFLAFFTSIWPAFFSLLIPSFIKQFITLSTGTKQEFIQILVWNVKPSIAQIDFLVICVISCALLMLIFDFLSFRLTAYAIQQSTYYMRKILFDKILNLSKQDIDKLEYATIITRFGNDINKAADGGIFVLCKPFSNAFFSIIWGLVFSLLISPLYSISMLIMVPLLFLGSFFAIKKLFPFYRKENVAIDKINNSSKEDINGINLIKTYNLEQKQKEKFIQKNTDLFSIGLKADRINTVAWRFIDFAIDLGNLSVYIIFGLIAYQFSSENISLQVGNVYQFISYLAIIAGGIFTFSFNINFLFRASASAKRLFEIFELKPSITLIKNNNYVENTTIKFENVYYQYPSSNKATLKNISFEIKPNTLVGIVGRTGSGKSTIVNLLLREIQPQSGNIYIGNKNIETIDTQNYYQNVSAVFQNSMIISGTIESNVKFANPYMQTQELEEISRLACADFIDEYQLKYQQLIGQKGINLSGGQKQRLAIVQALVKNPKILIMDDTTSALDNKTDKQLRKNVINSYSQTTKIIIAQRISSIKDADQIIVLNDGQIDAIGTHSQLLKESKTYFDIYKSQTE</sequence>
<dbReference type="InterPro" id="IPR011527">
    <property type="entry name" value="ABC1_TM_dom"/>
</dbReference>
<keyword evidence="5 11" id="KW-0067">ATP-binding</keyword>
<comment type="similarity">
    <text evidence="2">Belongs to the ABC transporter superfamily.</text>
</comment>